<dbReference type="EMBL" id="JAUSVY010000001">
    <property type="protein sequence ID" value="MDQ0503849.1"/>
    <property type="molecule type" value="Genomic_DNA"/>
</dbReference>
<feature type="region of interest" description="Disordered" evidence="2">
    <location>
        <begin position="31"/>
        <end position="51"/>
    </location>
</feature>
<reference evidence="3 4" key="1">
    <citation type="submission" date="2023-07" db="EMBL/GenBank/DDBJ databases">
        <title>Genomic Encyclopedia of Type Strains, Phase IV (KMG-IV): sequencing the most valuable type-strain genomes for metagenomic binning, comparative biology and taxonomic classification.</title>
        <authorList>
            <person name="Goeker M."/>
        </authorList>
    </citation>
    <scope>NUCLEOTIDE SEQUENCE [LARGE SCALE GENOMIC DNA]</scope>
    <source>
        <strain evidence="3 4">DSM 3770</strain>
    </source>
</reference>
<dbReference type="RefSeq" id="WP_237344836.1">
    <property type="nucleotide sequence ID" value="NZ_JABWGX010000006.1"/>
</dbReference>
<dbReference type="Pfam" id="PF01722">
    <property type="entry name" value="BolA"/>
    <property type="match status" value="1"/>
</dbReference>
<dbReference type="InterPro" id="IPR036065">
    <property type="entry name" value="BolA-like_sf"/>
</dbReference>
<evidence type="ECO:0000313" key="4">
    <source>
        <dbReference type="Proteomes" id="UP001241747"/>
    </source>
</evidence>
<keyword evidence="4" id="KW-1185">Reference proteome</keyword>
<evidence type="ECO:0000256" key="1">
    <source>
        <dbReference type="RuleBase" id="RU003860"/>
    </source>
</evidence>
<dbReference type="PANTHER" id="PTHR46230">
    <property type="match status" value="1"/>
</dbReference>
<proteinExistence type="inferred from homology"/>
<dbReference type="PIRSF" id="PIRSF003113">
    <property type="entry name" value="BolA"/>
    <property type="match status" value="1"/>
</dbReference>
<evidence type="ECO:0000256" key="2">
    <source>
        <dbReference type="SAM" id="MobiDB-lite"/>
    </source>
</evidence>
<dbReference type="SUPFAM" id="SSF82657">
    <property type="entry name" value="BolA-like"/>
    <property type="match status" value="1"/>
</dbReference>
<sequence length="99" mass="10548">MSQISLATIRETLQSGLNPLALDLVDESHKHAGHMGASHDHKGSSREDGGVTHLKVRVVAADFAGKSRVERHRIVNTLLQGEIAKGLHAISIDAKAPGE</sequence>
<organism evidence="3 4">
    <name type="scientific">Xanthobacter agilis</name>
    <dbReference type="NCBI Taxonomy" id="47492"/>
    <lineage>
        <taxon>Bacteria</taxon>
        <taxon>Pseudomonadati</taxon>
        <taxon>Pseudomonadota</taxon>
        <taxon>Alphaproteobacteria</taxon>
        <taxon>Hyphomicrobiales</taxon>
        <taxon>Xanthobacteraceae</taxon>
        <taxon>Xanthobacter</taxon>
    </lineage>
</organism>
<name>A0ABU0L9N5_XANAG</name>
<dbReference type="InterPro" id="IPR002634">
    <property type="entry name" value="BolA"/>
</dbReference>
<accession>A0ABU0L9N5</accession>
<gene>
    <name evidence="3" type="ORF">QOZ94_000619</name>
</gene>
<evidence type="ECO:0000313" key="3">
    <source>
        <dbReference type="EMBL" id="MDQ0503849.1"/>
    </source>
</evidence>
<protein>
    <submittedName>
        <fullName evidence="3">BolA protein</fullName>
    </submittedName>
</protein>
<dbReference type="Proteomes" id="UP001241747">
    <property type="component" value="Unassembled WGS sequence"/>
</dbReference>
<dbReference type="Gene3D" id="3.30.300.90">
    <property type="entry name" value="BolA-like"/>
    <property type="match status" value="1"/>
</dbReference>
<dbReference type="PANTHER" id="PTHR46230:SF3">
    <property type="entry name" value="SUFE-LIKE PROTEIN 1, CHLOROPLASTIC_MITOCHONDRIAL"/>
    <property type="match status" value="1"/>
</dbReference>
<comment type="similarity">
    <text evidence="1">Belongs to the BolA/IbaG family.</text>
</comment>
<feature type="compositionally biased region" description="Basic and acidic residues" evidence="2">
    <location>
        <begin position="37"/>
        <end position="50"/>
    </location>
</feature>
<comment type="caution">
    <text evidence="3">The sequence shown here is derived from an EMBL/GenBank/DDBJ whole genome shotgun (WGS) entry which is preliminary data.</text>
</comment>